<organism evidence="9 10">
    <name type="scientific">Elysia marginata</name>
    <dbReference type="NCBI Taxonomy" id="1093978"/>
    <lineage>
        <taxon>Eukaryota</taxon>
        <taxon>Metazoa</taxon>
        <taxon>Spiralia</taxon>
        <taxon>Lophotrochozoa</taxon>
        <taxon>Mollusca</taxon>
        <taxon>Gastropoda</taxon>
        <taxon>Heterobranchia</taxon>
        <taxon>Euthyneura</taxon>
        <taxon>Panpulmonata</taxon>
        <taxon>Sacoglossa</taxon>
        <taxon>Placobranchoidea</taxon>
        <taxon>Plakobranchidae</taxon>
        <taxon>Elysia</taxon>
    </lineage>
</organism>
<keyword evidence="4" id="KW-0560">Oxidoreductase</keyword>
<comment type="cofactor">
    <cofactor evidence="1 5">
        <name>FAD</name>
        <dbReference type="ChEBI" id="CHEBI:57692"/>
    </cofactor>
</comment>
<dbReference type="InterPro" id="IPR001433">
    <property type="entry name" value="OxRdtase_FAD/NAD-bd"/>
</dbReference>
<reference evidence="9 10" key="1">
    <citation type="journal article" date="2021" name="Elife">
        <title>Chloroplast acquisition without the gene transfer in kleptoplastic sea slugs, Plakobranchus ocellatus.</title>
        <authorList>
            <person name="Maeda T."/>
            <person name="Takahashi S."/>
            <person name="Yoshida T."/>
            <person name="Shimamura S."/>
            <person name="Takaki Y."/>
            <person name="Nagai Y."/>
            <person name="Toyoda A."/>
            <person name="Suzuki Y."/>
            <person name="Arimoto A."/>
            <person name="Ishii H."/>
            <person name="Satoh N."/>
            <person name="Nishiyama T."/>
            <person name="Hasebe M."/>
            <person name="Maruyama T."/>
            <person name="Minagawa J."/>
            <person name="Obokata J."/>
            <person name="Shigenobu S."/>
        </authorList>
    </citation>
    <scope>NUCLEOTIDE SEQUENCE [LARGE SCALE GENOMIC DNA]</scope>
</reference>
<gene>
    <name evidence="9" type="ORF">ElyMa_001763300</name>
</gene>
<feature type="domain" description="Oxidoreductase FAD/NAD(P)-binding" evidence="7">
    <location>
        <begin position="186"/>
        <end position="224"/>
    </location>
</feature>
<dbReference type="InterPro" id="IPR017938">
    <property type="entry name" value="Riboflavin_synthase-like_b-brl"/>
</dbReference>
<evidence type="ECO:0000256" key="1">
    <source>
        <dbReference type="ARBA" id="ARBA00001974"/>
    </source>
</evidence>
<feature type="domain" description="Flavoprotein pyridine nucleotide cytochrome reductase-like FAD-binding" evidence="8">
    <location>
        <begin position="85"/>
        <end position="116"/>
    </location>
</feature>
<feature type="transmembrane region" description="Helical" evidence="6">
    <location>
        <begin position="6"/>
        <end position="23"/>
    </location>
</feature>
<evidence type="ECO:0000256" key="4">
    <source>
        <dbReference type="ARBA" id="ARBA00023002"/>
    </source>
</evidence>
<dbReference type="Gene3D" id="3.40.50.80">
    <property type="entry name" value="Nucleotide-binding domain of ferredoxin-NADP reductase (FNR) module"/>
    <property type="match status" value="2"/>
</dbReference>
<evidence type="ECO:0000313" key="10">
    <source>
        <dbReference type="Proteomes" id="UP000762676"/>
    </source>
</evidence>
<feature type="binding site" evidence="5">
    <location>
        <position position="85"/>
    </location>
    <ligand>
        <name>FAD</name>
        <dbReference type="ChEBI" id="CHEBI:57692"/>
    </ligand>
</feature>
<evidence type="ECO:0000313" key="9">
    <source>
        <dbReference type="EMBL" id="GFR58268.1"/>
    </source>
</evidence>
<keyword evidence="6" id="KW-0472">Membrane</keyword>
<protein>
    <submittedName>
        <fullName evidence="9">NADH-cytochrome b5 reductase</fullName>
    </submittedName>
</protein>
<feature type="binding site" evidence="5">
    <location>
        <position position="93"/>
    </location>
    <ligand>
        <name>FAD</name>
        <dbReference type="ChEBI" id="CHEBI:57692"/>
    </ligand>
</feature>
<dbReference type="SUPFAM" id="SSF63380">
    <property type="entry name" value="Riboflavin synthase domain-like"/>
    <property type="match status" value="1"/>
</dbReference>
<feature type="binding site" evidence="5">
    <location>
        <position position="150"/>
    </location>
    <ligand>
        <name>FAD</name>
        <dbReference type="ChEBI" id="CHEBI:57692"/>
    </ligand>
</feature>
<evidence type="ECO:0000256" key="2">
    <source>
        <dbReference type="ARBA" id="ARBA00022630"/>
    </source>
</evidence>
<dbReference type="InterPro" id="IPR008333">
    <property type="entry name" value="Cbr1-like_FAD-bd_dom"/>
</dbReference>
<comment type="caution">
    <text evidence="9">The sequence shown here is derived from an EMBL/GenBank/DDBJ whole genome shotgun (WGS) entry which is preliminary data.</text>
</comment>
<evidence type="ECO:0000259" key="7">
    <source>
        <dbReference type="Pfam" id="PF00175"/>
    </source>
</evidence>
<dbReference type="Pfam" id="PF00970">
    <property type="entry name" value="FAD_binding_6"/>
    <property type="match status" value="2"/>
</dbReference>
<dbReference type="SUPFAM" id="SSF52343">
    <property type="entry name" value="Ferredoxin reductase-like, C-terminal NADP-linked domain"/>
    <property type="match status" value="1"/>
</dbReference>
<feature type="domain" description="Flavoprotein pyridine nucleotide cytochrome reductase-like FAD-binding" evidence="8">
    <location>
        <begin position="47"/>
        <end position="77"/>
    </location>
</feature>
<dbReference type="AlphaFoldDB" id="A0AAV4EBA7"/>
<evidence type="ECO:0000256" key="3">
    <source>
        <dbReference type="ARBA" id="ARBA00022827"/>
    </source>
</evidence>
<evidence type="ECO:0000256" key="5">
    <source>
        <dbReference type="PIRSR" id="PIRSR601834-1"/>
    </source>
</evidence>
<evidence type="ECO:0000256" key="6">
    <source>
        <dbReference type="SAM" id="Phobius"/>
    </source>
</evidence>
<dbReference type="GO" id="GO:0005739">
    <property type="term" value="C:mitochondrion"/>
    <property type="evidence" value="ECO:0007669"/>
    <property type="project" value="TreeGrafter"/>
</dbReference>
<accession>A0AAV4EBA7</accession>
<dbReference type="PANTHER" id="PTHR19370">
    <property type="entry name" value="NADH-CYTOCHROME B5 REDUCTASE"/>
    <property type="match status" value="1"/>
</dbReference>
<dbReference type="GO" id="GO:0016491">
    <property type="term" value="F:oxidoreductase activity"/>
    <property type="evidence" value="ECO:0007669"/>
    <property type="project" value="UniProtKB-KW"/>
</dbReference>
<keyword evidence="6" id="KW-1133">Transmembrane helix</keyword>
<keyword evidence="6" id="KW-0812">Transmembrane</keyword>
<feature type="binding site" evidence="5">
    <location>
        <position position="92"/>
    </location>
    <ligand>
        <name>FAD</name>
        <dbReference type="ChEBI" id="CHEBI:57692"/>
    </ligand>
</feature>
<dbReference type="Proteomes" id="UP000762676">
    <property type="component" value="Unassembled WGS sequence"/>
</dbReference>
<dbReference type="PANTHER" id="PTHR19370:SF185">
    <property type="entry name" value="NADH-CYTOCHROME B5 REDUCTASE"/>
    <property type="match status" value="1"/>
</dbReference>
<name>A0AAV4EBA7_9GAST</name>
<keyword evidence="3 5" id="KW-0274">FAD</keyword>
<dbReference type="EMBL" id="BMAT01003598">
    <property type="protein sequence ID" value="GFR58268.1"/>
    <property type="molecule type" value="Genomic_DNA"/>
</dbReference>
<dbReference type="InterPro" id="IPR001834">
    <property type="entry name" value="CBR-like"/>
</dbReference>
<feature type="binding site" evidence="5">
    <location>
        <position position="91"/>
    </location>
    <ligand>
        <name>FAD</name>
        <dbReference type="ChEBI" id="CHEBI:57692"/>
    </ligand>
</feature>
<dbReference type="Gene3D" id="2.40.30.10">
    <property type="entry name" value="Translation factors"/>
    <property type="match status" value="2"/>
</dbReference>
<dbReference type="InterPro" id="IPR039261">
    <property type="entry name" value="FNR_nucleotide-bd"/>
</dbReference>
<evidence type="ECO:0000259" key="8">
    <source>
        <dbReference type="Pfam" id="PF00970"/>
    </source>
</evidence>
<proteinExistence type="predicted"/>
<dbReference type="CDD" id="cd06183">
    <property type="entry name" value="cyt_b5_reduct_like"/>
    <property type="match status" value="1"/>
</dbReference>
<dbReference type="PRINTS" id="PR00406">
    <property type="entry name" value="CYTB5RDTASE"/>
</dbReference>
<keyword evidence="2 5" id="KW-0285">Flavoprotein</keyword>
<sequence>MTVPVLAGVGVVAVTAILAKIFLPGLFGGKKKGAPTTLIDATVKYPLKLIDKEKLSHDTRRFRFALPSTEHILGLPVYFKNVHPKFPEGGKMSQYLENMDIGDYIDVRGPNGLLQYTGKGSFSIRPDKKAEPEVKTAKKVGMIAGGTGITPMLQMARQVFKDPEDNTEVWLLFANQVSTNTSIFYWKYSSGFVSDEMIRGHMPPPASDTLILMCGPPPMINLACIPNLEKLGYKPENRFAY</sequence>
<feature type="domain" description="Oxidoreductase FAD/NAD(P)-binding" evidence="7">
    <location>
        <begin position="142"/>
        <end position="179"/>
    </location>
</feature>
<dbReference type="Pfam" id="PF00175">
    <property type="entry name" value="NAD_binding_1"/>
    <property type="match status" value="2"/>
</dbReference>
<keyword evidence="10" id="KW-1185">Reference proteome</keyword>
<dbReference type="GO" id="GO:0071949">
    <property type="term" value="F:FAD binding"/>
    <property type="evidence" value="ECO:0007669"/>
    <property type="project" value="TreeGrafter"/>
</dbReference>